<accession>A0AAD7ZNB5</accession>
<proteinExistence type="inferred from homology"/>
<dbReference type="PANTHER" id="PTHR21021">
    <property type="entry name" value="GAF/PUTATIVE CYTOSKELETAL PROTEIN"/>
    <property type="match status" value="1"/>
</dbReference>
<sequence>METLPKGGIDILRLPVNTEEHKFQSWQVKYRQSHILHSKCSSESGCIDNDGCCLFCLYNRKLELPHMPDMVFGNNSLLLKHDNGCAIEFNALDALKRVNSGKLNIKIACADAWKESR</sequence>
<dbReference type="Proteomes" id="UP001233999">
    <property type="component" value="Unassembled WGS sequence"/>
</dbReference>
<keyword evidence="4" id="KW-1185">Reference proteome</keyword>
<dbReference type="InterPro" id="IPR051330">
    <property type="entry name" value="Phosphatase_reg/MetRdx"/>
</dbReference>
<dbReference type="InterPro" id="IPR007303">
    <property type="entry name" value="TIP41-like"/>
</dbReference>
<name>A0AAD7ZNB5_DIPPU</name>
<dbReference type="Pfam" id="PF04176">
    <property type="entry name" value="TIP41"/>
    <property type="match status" value="1"/>
</dbReference>
<evidence type="ECO:0000256" key="1">
    <source>
        <dbReference type="ARBA" id="ARBA00006658"/>
    </source>
</evidence>
<comment type="caution">
    <text evidence="3">The sequence shown here is derived from an EMBL/GenBank/DDBJ whole genome shotgun (WGS) entry which is preliminary data.</text>
</comment>
<evidence type="ECO:0000313" key="4">
    <source>
        <dbReference type="Proteomes" id="UP001233999"/>
    </source>
</evidence>
<gene>
    <name evidence="3" type="ORF">L9F63_022063</name>
</gene>
<evidence type="ECO:0000313" key="3">
    <source>
        <dbReference type="EMBL" id="KAJ9583590.1"/>
    </source>
</evidence>
<protein>
    <recommendedName>
        <fullName evidence="2">TIP41-like protein</fullName>
    </recommendedName>
</protein>
<dbReference type="GO" id="GO:0031929">
    <property type="term" value="P:TOR signaling"/>
    <property type="evidence" value="ECO:0007669"/>
    <property type="project" value="TreeGrafter"/>
</dbReference>
<reference evidence="3" key="1">
    <citation type="journal article" date="2023" name="IScience">
        <title>Live-bearing cockroach genome reveals convergent evolutionary mechanisms linked to viviparity in insects and beyond.</title>
        <authorList>
            <person name="Fouks B."/>
            <person name="Harrison M.C."/>
            <person name="Mikhailova A.A."/>
            <person name="Marchal E."/>
            <person name="English S."/>
            <person name="Carruthers M."/>
            <person name="Jennings E.C."/>
            <person name="Chiamaka E.L."/>
            <person name="Frigard R.A."/>
            <person name="Pippel M."/>
            <person name="Attardo G.M."/>
            <person name="Benoit J.B."/>
            <person name="Bornberg-Bauer E."/>
            <person name="Tobe S.S."/>
        </authorList>
    </citation>
    <scope>NUCLEOTIDE SEQUENCE</scope>
    <source>
        <strain evidence="3">Stay&amp;Tobe</strain>
    </source>
</reference>
<dbReference type="GO" id="GO:0005829">
    <property type="term" value="C:cytosol"/>
    <property type="evidence" value="ECO:0007669"/>
    <property type="project" value="TreeGrafter"/>
</dbReference>
<reference evidence="3" key="2">
    <citation type="submission" date="2023-05" db="EMBL/GenBank/DDBJ databases">
        <authorList>
            <person name="Fouks B."/>
        </authorList>
    </citation>
    <scope>NUCLEOTIDE SEQUENCE</scope>
    <source>
        <strain evidence="3">Stay&amp;Tobe</strain>
        <tissue evidence="3">Testes</tissue>
    </source>
</reference>
<dbReference type="EMBL" id="JASPKZ010007564">
    <property type="protein sequence ID" value="KAJ9583590.1"/>
    <property type="molecule type" value="Genomic_DNA"/>
</dbReference>
<organism evidence="3 4">
    <name type="scientific">Diploptera punctata</name>
    <name type="common">Pacific beetle cockroach</name>
    <dbReference type="NCBI Taxonomy" id="6984"/>
    <lineage>
        <taxon>Eukaryota</taxon>
        <taxon>Metazoa</taxon>
        <taxon>Ecdysozoa</taxon>
        <taxon>Arthropoda</taxon>
        <taxon>Hexapoda</taxon>
        <taxon>Insecta</taxon>
        <taxon>Pterygota</taxon>
        <taxon>Neoptera</taxon>
        <taxon>Polyneoptera</taxon>
        <taxon>Dictyoptera</taxon>
        <taxon>Blattodea</taxon>
        <taxon>Blaberoidea</taxon>
        <taxon>Blaberidae</taxon>
        <taxon>Diplopterinae</taxon>
        <taxon>Diploptera</taxon>
    </lineage>
</organism>
<dbReference type="AlphaFoldDB" id="A0AAD7ZNB5"/>
<comment type="similarity">
    <text evidence="1">Belongs to the TIP41 family.</text>
</comment>
<evidence type="ECO:0000256" key="2">
    <source>
        <dbReference type="ARBA" id="ARBA00018951"/>
    </source>
</evidence>
<dbReference type="PANTHER" id="PTHR21021:SF16">
    <property type="entry name" value="TIP41-LIKE PROTEIN"/>
    <property type="match status" value="1"/>
</dbReference>